<sequence length="331" mass="38197">MLNGYPSSLRSAAYVFLCRLAQATDLPLQNSSMAVRGALVVDRNCCYLQYLKLEERCYLLKMKSEELNLEKYVKLVLEEEFHRDDTFLTEEELKTMLAECSKDSRQRESIIGYPSYPLYREVGNMLNLWLENKHCPALDLPRFDLLDEKSHSEQREVTFSSIMPMLEGLQTLHDLWTEEEIKYRVRQVLVLLGLRGILDLLGIRKTIGTKEMLPPSRTALMASFCAKHNEKSELSVGARALSKHFHRDQSSSWWGDCSGTDAVKNRHALELCTKVLDNAVWINIHWLPHDVFIIEARQAQGYGVRWSADASMFRGFLEPQMVDGHEVGWKH</sequence>
<keyword evidence="1" id="KW-1185">Reference proteome</keyword>
<dbReference type="RefSeq" id="XP_005104583.3">
    <property type="nucleotide sequence ID" value="XM_005104526.3"/>
</dbReference>
<organism evidence="1 2">
    <name type="scientific">Aplysia californica</name>
    <name type="common">California sea hare</name>
    <dbReference type="NCBI Taxonomy" id="6500"/>
    <lineage>
        <taxon>Eukaryota</taxon>
        <taxon>Metazoa</taxon>
        <taxon>Spiralia</taxon>
        <taxon>Lophotrochozoa</taxon>
        <taxon>Mollusca</taxon>
        <taxon>Gastropoda</taxon>
        <taxon>Heterobranchia</taxon>
        <taxon>Euthyneura</taxon>
        <taxon>Tectipleura</taxon>
        <taxon>Aplysiida</taxon>
        <taxon>Aplysioidea</taxon>
        <taxon>Aplysiidae</taxon>
        <taxon>Aplysia</taxon>
    </lineage>
</organism>
<dbReference type="Proteomes" id="UP000694888">
    <property type="component" value="Unplaced"/>
</dbReference>
<dbReference type="GeneID" id="101864002"/>
<dbReference type="PANTHER" id="PTHR34204:SF2">
    <property type="entry name" value="RNA-BINDING ASCH DOMAIN PROTEIN"/>
    <property type="match status" value="1"/>
</dbReference>
<evidence type="ECO:0000313" key="1">
    <source>
        <dbReference type="Proteomes" id="UP000694888"/>
    </source>
</evidence>
<proteinExistence type="predicted"/>
<accession>A0ABM0JYK9</accession>
<gene>
    <name evidence="2" type="primary">LOC101864002</name>
</gene>
<protein>
    <submittedName>
        <fullName evidence="2">Uncharacterized protein LOC101864002</fullName>
    </submittedName>
</protein>
<evidence type="ECO:0000313" key="2">
    <source>
        <dbReference type="RefSeq" id="XP_005104583.3"/>
    </source>
</evidence>
<dbReference type="PANTHER" id="PTHR34204">
    <property type="entry name" value="RNA-BINDING ASCH DOMAIN PROTEIN"/>
    <property type="match status" value="1"/>
</dbReference>
<reference evidence="2" key="1">
    <citation type="submission" date="2025-08" db="UniProtKB">
        <authorList>
            <consortium name="RefSeq"/>
        </authorList>
    </citation>
    <scope>IDENTIFICATION</scope>
</reference>
<name>A0ABM0JYK9_APLCA</name>